<sequence>MITAFFDLGTENFCHIVFETVDKEKKIINFEITKFKMNKSIYKSITNFFDNLCERYKIDKFYVEQQVSKNKNCCKIQCIIETYLCIKRKKYKTVNAKKKYKAFSFFEKDEYINCKSGQKYRKRKNFVISKGSELLNEYTFDDEMKKKIESLKKEDDFYDCLLMEYTE</sequence>
<protein>
    <recommendedName>
        <fullName evidence="2">Mitochondrial resolvase Ydc2 catalytic domain-containing protein</fullName>
    </recommendedName>
</protein>
<proteinExistence type="predicted"/>
<organism evidence="1">
    <name type="scientific">viral metagenome</name>
    <dbReference type="NCBI Taxonomy" id="1070528"/>
    <lineage>
        <taxon>unclassified sequences</taxon>
        <taxon>metagenomes</taxon>
        <taxon>organismal metagenomes</taxon>
    </lineage>
</organism>
<evidence type="ECO:0000313" key="1">
    <source>
        <dbReference type="EMBL" id="QHU07812.1"/>
    </source>
</evidence>
<name>A0A6C0JPY8_9ZZZZ</name>
<evidence type="ECO:0008006" key="2">
    <source>
        <dbReference type="Google" id="ProtNLM"/>
    </source>
</evidence>
<dbReference type="AlphaFoldDB" id="A0A6C0JPY8"/>
<reference evidence="1" key="1">
    <citation type="journal article" date="2020" name="Nature">
        <title>Giant virus diversity and host interactions through global metagenomics.</title>
        <authorList>
            <person name="Schulz F."/>
            <person name="Roux S."/>
            <person name="Paez-Espino D."/>
            <person name="Jungbluth S."/>
            <person name="Walsh D.A."/>
            <person name="Denef V.J."/>
            <person name="McMahon K.D."/>
            <person name="Konstantinidis K.T."/>
            <person name="Eloe-Fadrosh E.A."/>
            <person name="Kyrpides N.C."/>
            <person name="Woyke T."/>
        </authorList>
    </citation>
    <scope>NUCLEOTIDE SEQUENCE</scope>
    <source>
        <strain evidence="1">GVMAG-S-1041349-163</strain>
    </source>
</reference>
<dbReference type="SUPFAM" id="SSF53098">
    <property type="entry name" value="Ribonuclease H-like"/>
    <property type="match status" value="1"/>
</dbReference>
<accession>A0A6C0JPY8</accession>
<dbReference type="EMBL" id="MN740687">
    <property type="protein sequence ID" value="QHU07812.1"/>
    <property type="molecule type" value="Genomic_DNA"/>
</dbReference>
<dbReference type="InterPro" id="IPR012337">
    <property type="entry name" value="RNaseH-like_sf"/>
</dbReference>